<keyword evidence="2" id="KW-0614">Plasmid</keyword>
<accession>A0A5Q4ZYJ1</accession>
<evidence type="ECO:0008006" key="3">
    <source>
        <dbReference type="Google" id="ProtNLM"/>
    </source>
</evidence>
<feature type="coiled-coil region" evidence="1">
    <location>
        <begin position="560"/>
        <end position="587"/>
    </location>
</feature>
<dbReference type="SUPFAM" id="SSF52540">
    <property type="entry name" value="P-loop containing nucleoside triphosphate hydrolases"/>
    <property type="match status" value="1"/>
</dbReference>
<sequence length="890" mass="99924">MNGSTWKKWDLHIHTPMTHLNGAGFQCSISDYVSKLAAEELDLIGVTNYFYFKENELEIVKNEIRTQGHRITVLGNVEFRIVQQNNGGEWINVHVVFSEKLTTTQINTILSAMPITNTSPTGTAVYCSESSMQLNNVRPDAAVVDFKVLTDHLASHLQRGTDYLISICPNGYGGFRPDRTEGRSVAIALELEKKGDFIFGSTDRDRTFFLNTSRYEHAKERPVFKCSDAHRLDDVGSQYSWIKARPTFEGLRQLLIEPEARVQIEDNFIERTFAKPRFKSITANGSIIAGQPLKFDNTTIELNPNMAAIIGGRGTGKSILLDSIRSKFRHDPLGTNPARQINTEQFSLVLDQGNGSLLNFNEASNTYDYLHVSQGDIQSVSQNPEQLSKEIKEMLGLTSDAFNPVTISAVEDALTKYRAFISYWNTTDERSKRINTNDHQNSIISNYQGLIATLSSAENQGLIDQYQANVAQVSKLTTYLSKSAQIKASFTQQIDPINTTIDGHNQSEFSTTTIPSIDYHAAITAIDANDLLARGQIAALNLSNQGIVTTFQSQGITQDISSLLGKVTEYQRNIDAANEKLIEIAARTAEYRQSILDRCLLSDLHKTHLESNSSAITTAFSSLLTDNTTWTAEQNELVKEILSDISIFGAIYFNKEKFFSLLLSKLNGGKFRGTGTQTSIDRLQETFPINTYEDFYRLISNEEMIVLSPDKTVTLEGFCWETEYFNQGGRFELLDFLYLPQNIQTYLHANAEFLYKDKTVTQLSVGQRGTFYVCLKLATDPFGSPFIFDQPEDDLDNDFIMNKLVPIFRKIKKYRQVIIVTHNANLVVNSDAEQIIIAKNDNENLTYQSGSVEDGSVNDPSSIRGQICNILEGGGHAFWLRERKYGLNDK</sequence>
<dbReference type="RefSeq" id="WP_192957836.1">
    <property type="nucleotide sequence ID" value="NZ_LR721753.1"/>
</dbReference>
<dbReference type="InterPro" id="IPR027417">
    <property type="entry name" value="P-loop_NTPase"/>
</dbReference>
<evidence type="ECO:0000313" key="2">
    <source>
        <dbReference type="EMBL" id="VVV06929.1"/>
    </source>
</evidence>
<proteinExistence type="predicted"/>
<dbReference type="AlphaFoldDB" id="A0A5Q4ZYJ1"/>
<organism evidence="2">
    <name type="scientific">Aliivibrio wodanis</name>
    <dbReference type="NCBI Taxonomy" id="80852"/>
    <lineage>
        <taxon>Bacteria</taxon>
        <taxon>Pseudomonadati</taxon>
        <taxon>Pseudomonadota</taxon>
        <taxon>Gammaproteobacteria</taxon>
        <taxon>Vibrionales</taxon>
        <taxon>Vibrionaceae</taxon>
        <taxon>Aliivibrio</taxon>
    </lineage>
</organism>
<dbReference type="SUPFAM" id="SSF89550">
    <property type="entry name" value="PHP domain-like"/>
    <property type="match status" value="1"/>
</dbReference>
<dbReference type="InterPro" id="IPR054787">
    <property type="entry name" value="TrlF_ATPase"/>
</dbReference>
<dbReference type="Gene3D" id="3.40.50.300">
    <property type="entry name" value="P-loop containing nucleotide triphosphate hydrolases"/>
    <property type="match status" value="2"/>
</dbReference>
<dbReference type="InterPro" id="IPR016195">
    <property type="entry name" value="Pol/histidinol_Pase-like"/>
</dbReference>
<dbReference type="NCBIfam" id="NF045780">
    <property type="entry name" value="TrlF_fam_ATP"/>
    <property type="match status" value="1"/>
</dbReference>
<reference evidence="2" key="1">
    <citation type="submission" date="2019-09" db="EMBL/GenBank/DDBJ databases">
        <authorList>
            <person name="Hjerde E."/>
        </authorList>
    </citation>
    <scope>NUCLEOTIDE SEQUENCE [LARGE SCALE GENOMIC DNA]</scope>
    <source>
        <strain evidence="2">06/09/160</strain>
        <plasmid evidence="2">pAWOD_2</plasmid>
    </source>
</reference>
<dbReference type="EMBL" id="LR721753">
    <property type="protein sequence ID" value="VVV06929.1"/>
    <property type="molecule type" value="Genomic_DNA"/>
</dbReference>
<evidence type="ECO:0000256" key="1">
    <source>
        <dbReference type="SAM" id="Coils"/>
    </source>
</evidence>
<gene>
    <name evidence="2" type="ORF">AW0309160_04423</name>
</gene>
<name>A0A5Q4ZYJ1_9GAMM</name>
<geneLocation type="plasmid" evidence="2">
    <name>pAWOD_2</name>
</geneLocation>
<keyword evidence="1" id="KW-0175">Coiled coil</keyword>
<protein>
    <recommendedName>
        <fullName evidence="3">DNA repair protein</fullName>
    </recommendedName>
</protein>